<accession>A0ABU3VV63</accession>
<keyword evidence="3" id="KW-0804">Transcription</keyword>
<dbReference type="Gene3D" id="1.10.1660.10">
    <property type="match status" value="1"/>
</dbReference>
<dbReference type="PRINTS" id="PR00040">
    <property type="entry name" value="HTHMERR"/>
</dbReference>
<sequence length="154" mass="17532">MKVNELAKAAGTSSDTVRYYTREGLLNPSRNPANNYQQFDADDLRRLRFARKARQLGFSLPEIKTILHRADDHHSPCPMVREVFEQRLDHVEQEIAELLRLRDRMQSALKAWQAMPDGTPDGHTICQLIEHWDDADGPATASATPVSSKELNHD</sequence>
<gene>
    <name evidence="6" type="ORF">RYS15_05650</name>
</gene>
<evidence type="ECO:0000256" key="3">
    <source>
        <dbReference type="ARBA" id="ARBA00023163"/>
    </source>
</evidence>
<evidence type="ECO:0000313" key="7">
    <source>
        <dbReference type="Proteomes" id="UP001269819"/>
    </source>
</evidence>
<dbReference type="SMART" id="SM00422">
    <property type="entry name" value="HTH_MERR"/>
    <property type="match status" value="1"/>
</dbReference>
<evidence type="ECO:0000259" key="5">
    <source>
        <dbReference type="PROSITE" id="PS50937"/>
    </source>
</evidence>
<proteinExistence type="predicted"/>
<protein>
    <submittedName>
        <fullName evidence="6">MerR family DNA-binding protein</fullName>
    </submittedName>
</protein>
<comment type="caution">
    <text evidence="6">The sequence shown here is derived from an EMBL/GenBank/DDBJ whole genome shotgun (WGS) entry which is preliminary data.</text>
</comment>
<dbReference type="PANTHER" id="PTHR30204">
    <property type="entry name" value="REDOX-CYCLING DRUG-SENSING TRANSCRIPTIONAL ACTIVATOR SOXR"/>
    <property type="match status" value="1"/>
</dbReference>
<evidence type="ECO:0000256" key="1">
    <source>
        <dbReference type="ARBA" id="ARBA00023015"/>
    </source>
</evidence>
<dbReference type="Pfam" id="PF09278">
    <property type="entry name" value="MerR-DNA-bind"/>
    <property type="match status" value="1"/>
</dbReference>
<dbReference type="CDD" id="cd04787">
    <property type="entry name" value="HTH_HMRTR_unk"/>
    <property type="match status" value="1"/>
</dbReference>
<evidence type="ECO:0000256" key="4">
    <source>
        <dbReference type="SAM" id="Coils"/>
    </source>
</evidence>
<feature type="coiled-coil region" evidence="4">
    <location>
        <begin position="81"/>
        <end position="111"/>
    </location>
</feature>
<dbReference type="PANTHER" id="PTHR30204:SF94">
    <property type="entry name" value="HEAVY METAL-DEPENDENT TRANSCRIPTIONAL REGULATOR HI_0293-RELATED"/>
    <property type="match status" value="1"/>
</dbReference>
<feature type="domain" description="HTH merR-type" evidence="5">
    <location>
        <begin position="1"/>
        <end position="69"/>
    </location>
</feature>
<name>A0ABU3VV63_9GAMM</name>
<evidence type="ECO:0000313" key="6">
    <source>
        <dbReference type="EMBL" id="MDV2078157.1"/>
    </source>
</evidence>
<dbReference type="RefSeq" id="WP_316972983.1">
    <property type="nucleotide sequence ID" value="NZ_JAWIIJ010000003.1"/>
</dbReference>
<organism evidence="6 7">
    <name type="scientific">Marinobacter xestospongiae</name>
    <dbReference type="NCBI Taxonomy" id="994319"/>
    <lineage>
        <taxon>Bacteria</taxon>
        <taxon>Pseudomonadati</taxon>
        <taxon>Pseudomonadota</taxon>
        <taxon>Gammaproteobacteria</taxon>
        <taxon>Pseudomonadales</taxon>
        <taxon>Marinobacteraceae</taxon>
        <taxon>Marinobacter</taxon>
    </lineage>
</organism>
<dbReference type="GO" id="GO:0003677">
    <property type="term" value="F:DNA binding"/>
    <property type="evidence" value="ECO:0007669"/>
    <property type="project" value="UniProtKB-KW"/>
</dbReference>
<keyword evidence="1" id="KW-0805">Transcription regulation</keyword>
<dbReference type="InterPro" id="IPR047057">
    <property type="entry name" value="MerR_fam"/>
</dbReference>
<keyword evidence="7" id="KW-1185">Reference proteome</keyword>
<evidence type="ECO:0000256" key="2">
    <source>
        <dbReference type="ARBA" id="ARBA00023125"/>
    </source>
</evidence>
<dbReference type="Pfam" id="PF00376">
    <property type="entry name" value="MerR"/>
    <property type="match status" value="1"/>
</dbReference>
<keyword evidence="4" id="KW-0175">Coiled coil</keyword>
<dbReference type="SUPFAM" id="SSF46955">
    <property type="entry name" value="Putative DNA-binding domain"/>
    <property type="match status" value="1"/>
</dbReference>
<dbReference type="InterPro" id="IPR015358">
    <property type="entry name" value="Tscrpt_reg_MerR_DNA-bd"/>
</dbReference>
<dbReference type="InterPro" id="IPR000551">
    <property type="entry name" value="MerR-type_HTH_dom"/>
</dbReference>
<dbReference type="Proteomes" id="UP001269819">
    <property type="component" value="Unassembled WGS sequence"/>
</dbReference>
<dbReference type="PROSITE" id="PS50937">
    <property type="entry name" value="HTH_MERR_2"/>
    <property type="match status" value="1"/>
</dbReference>
<dbReference type="InterPro" id="IPR009061">
    <property type="entry name" value="DNA-bd_dom_put_sf"/>
</dbReference>
<reference evidence="6 7" key="1">
    <citation type="submission" date="2023-10" db="EMBL/GenBank/DDBJ databases">
        <title>Characteristics and mechanism of a salt-tolerant marine origin heterotrophic nitrifying- aerobic denitrifying bacteria Marinobacter xestospongiae HN1.</title>
        <authorList>
            <person name="Qi R."/>
        </authorList>
    </citation>
    <scope>NUCLEOTIDE SEQUENCE [LARGE SCALE GENOMIC DNA]</scope>
    <source>
        <strain evidence="6 7">HN1</strain>
    </source>
</reference>
<dbReference type="EMBL" id="JAWIIJ010000003">
    <property type="protein sequence ID" value="MDV2078157.1"/>
    <property type="molecule type" value="Genomic_DNA"/>
</dbReference>
<keyword evidence="2 6" id="KW-0238">DNA-binding</keyword>